<accession>B8M8C8</accession>
<feature type="transmembrane region" description="Helical" evidence="4">
    <location>
        <begin position="116"/>
        <end position="138"/>
    </location>
</feature>
<dbReference type="InterPro" id="IPR036259">
    <property type="entry name" value="MFS_trans_sf"/>
</dbReference>
<dbReference type="SUPFAM" id="SSF103473">
    <property type="entry name" value="MFS general substrate transporter"/>
    <property type="match status" value="1"/>
</dbReference>
<comment type="similarity">
    <text evidence="2">Belongs to the major facilitator superfamily. Monocarboxylate porter (TC 2.A.1.13) family.</text>
</comment>
<evidence type="ECO:0000259" key="5">
    <source>
        <dbReference type="PROSITE" id="PS50850"/>
    </source>
</evidence>
<dbReference type="GO" id="GO:0016020">
    <property type="term" value="C:membrane"/>
    <property type="evidence" value="ECO:0007669"/>
    <property type="project" value="UniProtKB-SubCell"/>
</dbReference>
<evidence type="ECO:0000256" key="2">
    <source>
        <dbReference type="ARBA" id="ARBA00006727"/>
    </source>
</evidence>
<feature type="transmembrane region" description="Helical" evidence="4">
    <location>
        <begin position="239"/>
        <end position="258"/>
    </location>
</feature>
<dbReference type="HOGENOM" id="CLU_001265_1_0_1"/>
<dbReference type="PhylomeDB" id="B8M8C8"/>
<feature type="transmembrane region" description="Helical" evidence="4">
    <location>
        <begin position="370"/>
        <end position="393"/>
    </location>
</feature>
<evidence type="ECO:0000313" key="7">
    <source>
        <dbReference type="Proteomes" id="UP000001745"/>
    </source>
</evidence>
<feature type="region of interest" description="Disordered" evidence="3">
    <location>
        <begin position="1"/>
        <end position="52"/>
    </location>
</feature>
<sequence length="470" mass="51129">MGKSGVNEVTDESVPRQGSTVERDVDNVVGDLDGDEQQNQDESTSEKEQNDMMHSITRISTDPYGNTYPEGGLEAWLVVLGSFLGLFGAMGLVNTIGTFQTYISTHQLQTYDSGTIGWIFGIYACLTFFCGLQIGPVFDAKGPRWLVLSGSVLILVSTIVLGFCQRYWHFMLVLGVLMGIGTSLIFTPSIAAVGHFFYERRGEATGIAAMGGSVGGVVFPLVLEALFPKIGFAWATRVIALFCLVSLGMACILIRSRLPPKPASKENILPDFRIFRDPIFTLTTAGVFLIEWGLFVPVTYISSYALAERFSPSFSYQILAILNAGSAFGRWLPGYIADYLGRFNTMILACLGCLVTTACLWLPAGSSLALLIVYSVLFGFFSGSNISLTPVCVGQLCKTEHYGRYYATAYTIVSLGTLTGVPIAGEILSRCSGHYWGLIAFVACCYFSGAIAFTTAKLLKVGWRHPWVVF</sequence>
<dbReference type="CDD" id="cd17352">
    <property type="entry name" value="MFS_MCT_SLC16"/>
    <property type="match status" value="1"/>
</dbReference>
<feature type="transmembrane region" description="Helical" evidence="4">
    <location>
        <begin position="435"/>
        <end position="456"/>
    </location>
</feature>
<feature type="transmembrane region" description="Helical" evidence="4">
    <location>
        <begin position="145"/>
        <end position="168"/>
    </location>
</feature>
<dbReference type="Gene3D" id="1.20.1250.20">
    <property type="entry name" value="MFS general substrate transporter like domains"/>
    <property type="match status" value="1"/>
</dbReference>
<dbReference type="VEuPathDB" id="FungiDB:TSTA_036650"/>
<gene>
    <name evidence="6" type="ORF">TSTA_036650</name>
</gene>
<dbReference type="OrthoDB" id="410267at2759"/>
<keyword evidence="7" id="KW-1185">Reference proteome</keyword>
<organism evidence="6 7">
    <name type="scientific">Talaromyces stipitatus (strain ATCC 10500 / CBS 375.48 / QM 6759 / NRRL 1006)</name>
    <name type="common">Penicillium stipitatum</name>
    <dbReference type="NCBI Taxonomy" id="441959"/>
    <lineage>
        <taxon>Eukaryota</taxon>
        <taxon>Fungi</taxon>
        <taxon>Dikarya</taxon>
        <taxon>Ascomycota</taxon>
        <taxon>Pezizomycotina</taxon>
        <taxon>Eurotiomycetes</taxon>
        <taxon>Eurotiomycetidae</taxon>
        <taxon>Eurotiales</taxon>
        <taxon>Trichocomaceae</taxon>
        <taxon>Talaromyces</taxon>
        <taxon>Talaromyces sect. Talaromyces</taxon>
    </lineage>
</organism>
<keyword evidence="4" id="KW-0472">Membrane</keyword>
<feature type="domain" description="Major facilitator superfamily (MFS) profile" evidence="5">
    <location>
        <begin position="74"/>
        <end position="470"/>
    </location>
</feature>
<dbReference type="FunCoup" id="B8M8C8">
    <property type="interactions" value="197"/>
</dbReference>
<evidence type="ECO:0000256" key="3">
    <source>
        <dbReference type="SAM" id="MobiDB-lite"/>
    </source>
</evidence>
<feature type="transmembrane region" description="Helical" evidence="4">
    <location>
        <begin position="279"/>
        <end position="302"/>
    </location>
</feature>
<dbReference type="InterPro" id="IPR050327">
    <property type="entry name" value="Proton-linked_MCT"/>
</dbReference>
<dbReference type="PROSITE" id="PS50850">
    <property type="entry name" value="MFS"/>
    <property type="match status" value="1"/>
</dbReference>
<comment type="subcellular location">
    <subcellularLocation>
        <location evidence="1">Membrane</location>
        <topology evidence="1">Multi-pass membrane protein</topology>
    </subcellularLocation>
</comment>
<dbReference type="eggNOG" id="KOG2504">
    <property type="taxonomic scope" value="Eukaryota"/>
</dbReference>
<feature type="transmembrane region" description="Helical" evidence="4">
    <location>
        <begin position="405"/>
        <end position="423"/>
    </location>
</feature>
<dbReference type="InterPro" id="IPR011701">
    <property type="entry name" value="MFS"/>
</dbReference>
<keyword evidence="4" id="KW-1133">Transmembrane helix</keyword>
<name>B8M8C8_TALSN</name>
<dbReference type="Pfam" id="PF07690">
    <property type="entry name" value="MFS_1"/>
    <property type="match status" value="1"/>
</dbReference>
<dbReference type="GeneID" id="8101936"/>
<feature type="transmembrane region" description="Helical" evidence="4">
    <location>
        <begin position="75"/>
        <end position="96"/>
    </location>
</feature>
<keyword evidence="4" id="KW-0812">Transmembrane</keyword>
<proteinExistence type="inferred from homology"/>
<feature type="transmembrane region" description="Helical" evidence="4">
    <location>
        <begin position="345"/>
        <end position="364"/>
    </location>
</feature>
<dbReference type="PANTHER" id="PTHR11360:SF177">
    <property type="entry name" value="RIBOFLAVIN TRANSPORTER MCH5"/>
    <property type="match status" value="1"/>
</dbReference>
<dbReference type="InterPro" id="IPR020846">
    <property type="entry name" value="MFS_dom"/>
</dbReference>
<reference evidence="7" key="1">
    <citation type="journal article" date="2015" name="Genome Announc.">
        <title>Genome sequence of the AIDS-associated pathogen Penicillium marneffei (ATCC18224) and its near taxonomic relative Talaromyces stipitatus (ATCC10500).</title>
        <authorList>
            <person name="Nierman W.C."/>
            <person name="Fedorova-Abrams N.D."/>
            <person name="Andrianopoulos A."/>
        </authorList>
    </citation>
    <scope>NUCLEOTIDE SEQUENCE [LARGE SCALE GENOMIC DNA]</scope>
    <source>
        <strain evidence="7">ATCC 10500 / CBS 375.48 / QM 6759 / NRRL 1006</strain>
    </source>
</reference>
<protein>
    <submittedName>
        <fullName evidence="6">MFS monocarboxylate transporter, putative</fullName>
    </submittedName>
</protein>
<dbReference type="InParanoid" id="B8M8C8"/>
<evidence type="ECO:0000256" key="4">
    <source>
        <dbReference type="SAM" id="Phobius"/>
    </source>
</evidence>
<feature type="transmembrane region" description="Helical" evidence="4">
    <location>
        <begin position="205"/>
        <end position="227"/>
    </location>
</feature>
<evidence type="ECO:0000313" key="6">
    <source>
        <dbReference type="EMBL" id="EED20441.1"/>
    </source>
</evidence>
<dbReference type="Proteomes" id="UP000001745">
    <property type="component" value="Unassembled WGS sequence"/>
</dbReference>
<feature type="transmembrane region" description="Helical" evidence="4">
    <location>
        <begin position="174"/>
        <end position="198"/>
    </location>
</feature>
<evidence type="ECO:0000256" key="1">
    <source>
        <dbReference type="ARBA" id="ARBA00004141"/>
    </source>
</evidence>
<dbReference type="OMA" id="TFFCGVQ"/>
<dbReference type="EMBL" id="EQ962654">
    <property type="protein sequence ID" value="EED20441.1"/>
    <property type="molecule type" value="Genomic_DNA"/>
</dbReference>
<dbReference type="PANTHER" id="PTHR11360">
    <property type="entry name" value="MONOCARBOXYLATE TRANSPORTER"/>
    <property type="match status" value="1"/>
</dbReference>
<dbReference type="RefSeq" id="XP_002480875.1">
    <property type="nucleotide sequence ID" value="XM_002480830.1"/>
</dbReference>
<dbReference type="GO" id="GO:0022857">
    <property type="term" value="F:transmembrane transporter activity"/>
    <property type="evidence" value="ECO:0007669"/>
    <property type="project" value="InterPro"/>
</dbReference>
<dbReference type="AlphaFoldDB" id="B8M8C8"/>